<organism evidence="2 3">
    <name type="scientific">Capsicum annuum</name>
    <name type="common">Capsicum pepper</name>
    <dbReference type="NCBI Taxonomy" id="4072"/>
    <lineage>
        <taxon>Eukaryota</taxon>
        <taxon>Viridiplantae</taxon>
        <taxon>Streptophyta</taxon>
        <taxon>Embryophyta</taxon>
        <taxon>Tracheophyta</taxon>
        <taxon>Spermatophyta</taxon>
        <taxon>Magnoliopsida</taxon>
        <taxon>eudicotyledons</taxon>
        <taxon>Gunneridae</taxon>
        <taxon>Pentapetalae</taxon>
        <taxon>asterids</taxon>
        <taxon>lamiids</taxon>
        <taxon>Solanales</taxon>
        <taxon>Solanaceae</taxon>
        <taxon>Solanoideae</taxon>
        <taxon>Capsiceae</taxon>
        <taxon>Capsicum</taxon>
    </lineage>
</organism>
<proteinExistence type="predicted"/>
<feature type="region of interest" description="Disordered" evidence="1">
    <location>
        <begin position="39"/>
        <end position="74"/>
    </location>
</feature>
<reference evidence="2 3" key="2">
    <citation type="journal article" date="2017" name="Genome Biol.">
        <title>New reference genome sequences of hot pepper reveal the massive evolution of plant disease-resistance genes by retroduplication.</title>
        <authorList>
            <person name="Kim S."/>
            <person name="Park J."/>
            <person name="Yeom S.I."/>
            <person name="Kim Y.M."/>
            <person name="Seo E."/>
            <person name="Kim K.T."/>
            <person name="Kim M.S."/>
            <person name="Lee J.M."/>
            <person name="Cheong K."/>
            <person name="Shin H.S."/>
            <person name="Kim S.B."/>
            <person name="Han K."/>
            <person name="Lee J."/>
            <person name="Park M."/>
            <person name="Lee H.A."/>
            <person name="Lee H.Y."/>
            <person name="Lee Y."/>
            <person name="Oh S."/>
            <person name="Lee J.H."/>
            <person name="Choi E."/>
            <person name="Choi E."/>
            <person name="Lee S.E."/>
            <person name="Jeon J."/>
            <person name="Kim H."/>
            <person name="Choi G."/>
            <person name="Song H."/>
            <person name="Lee J."/>
            <person name="Lee S.C."/>
            <person name="Kwon J.K."/>
            <person name="Lee H.Y."/>
            <person name="Koo N."/>
            <person name="Hong Y."/>
            <person name="Kim R.W."/>
            <person name="Kang W.H."/>
            <person name="Huh J.H."/>
            <person name="Kang B.C."/>
            <person name="Yang T.J."/>
            <person name="Lee Y.H."/>
            <person name="Bennetzen J.L."/>
            <person name="Choi D."/>
        </authorList>
    </citation>
    <scope>NUCLEOTIDE SEQUENCE [LARGE SCALE GENOMIC DNA]</scope>
    <source>
        <strain evidence="3">cv. CM334</strain>
    </source>
</reference>
<keyword evidence="3" id="KW-1185">Reference proteome</keyword>
<dbReference type="PANTHER" id="PTHR46381">
    <property type="entry name" value="MKPA PROTEIN"/>
    <property type="match status" value="1"/>
</dbReference>
<evidence type="ECO:0000313" key="2">
    <source>
        <dbReference type="EMBL" id="PHT72431.1"/>
    </source>
</evidence>
<protein>
    <submittedName>
        <fullName evidence="2">Uncharacterized protein</fullName>
    </submittedName>
</protein>
<dbReference type="Gramene" id="PHT72431">
    <property type="protein sequence ID" value="PHT72431"/>
    <property type="gene ID" value="T459_23216"/>
</dbReference>
<reference evidence="2 3" key="1">
    <citation type="journal article" date="2014" name="Nat. Genet.">
        <title>Genome sequence of the hot pepper provides insights into the evolution of pungency in Capsicum species.</title>
        <authorList>
            <person name="Kim S."/>
            <person name="Park M."/>
            <person name="Yeom S.I."/>
            <person name="Kim Y.M."/>
            <person name="Lee J.M."/>
            <person name="Lee H.A."/>
            <person name="Seo E."/>
            <person name="Choi J."/>
            <person name="Cheong K."/>
            <person name="Kim K.T."/>
            <person name="Jung K."/>
            <person name="Lee G.W."/>
            <person name="Oh S.K."/>
            <person name="Bae C."/>
            <person name="Kim S.B."/>
            <person name="Lee H.Y."/>
            <person name="Kim S.Y."/>
            <person name="Kim M.S."/>
            <person name="Kang B.C."/>
            <person name="Jo Y.D."/>
            <person name="Yang H.B."/>
            <person name="Jeong H.J."/>
            <person name="Kang W.H."/>
            <person name="Kwon J.K."/>
            <person name="Shin C."/>
            <person name="Lim J.Y."/>
            <person name="Park J.H."/>
            <person name="Huh J.H."/>
            <person name="Kim J.S."/>
            <person name="Kim B.D."/>
            <person name="Cohen O."/>
            <person name="Paran I."/>
            <person name="Suh M.C."/>
            <person name="Lee S.B."/>
            <person name="Kim Y.K."/>
            <person name="Shin Y."/>
            <person name="Noh S.J."/>
            <person name="Park J."/>
            <person name="Seo Y.S."/>
            <person name="Kwon S.Y."/>
            <person name="Kim H.A."/>
            <person name="Park J.M."/>
            <person name="Kim H.J."/>
            <person name="Choi S.B."/>
            <person name="Bosland P.W."/>
            <person name="Reeves G."/>
            <person name="Jo S.H."/>
            <person name="Lee B.W."/>
            <person name="Cho H.T."/>
            <person name="Choi H.S."/>
            <person name="Lee M.S."/>
            <person name="Yu Y."/>
            <person name="Do Choi Y."/>
            <person name="Park B.S."/>
            <person name="van Deynze A."/>
            <person name="Ashrafi H."/>
            <person name="Hill T."/>
            <person name="Kim W.T."/>
            <person name="Pai H.S."/>
            <person name="Ahn H.K."/>
            <person name="Yeam I."/>
            <person name="Giovannoni J.J."/>
            <person name="Rose J.K."/>
            <person name="Sorensen I."/>
            <person name="Lee S.J."/>
            <person name="Kim R.W."/>
            <person name="Choi I.Y."/>
            <person name="Choi B.S."/>
            <person name="Lim J.S."/>
            <person name="Lee Y.H."/>
            <person name="Choi D."/>
        </authorList>
    </citation>
    <scope>NUCLEOTIDE SEQUENCE [LARGE SCALE GENOMIC DNA]</scope>
    <source>
        <strain evidence="3">cv. CM334</strain>
    </source>
</reference>
<dbReference type="Proteomes" id="UP000222542">
    <property type="component" value="Unassembled WGS sequence"/>
</dbReference>
<dbReference type="PANTHER" id="PTHR46381:SF4">
    <property type="entry name" value="PROTEIN-TYROSINE-PHOSPHATASE MKP1"/>
    <property type="match status" value="1"/>
</dbReference>
<evidence type="ECO:0000256" key="1">
    <source>
        <dbReference type="SAM" id="MobiDB-lite"/>
    </source>
</evidence>
<feature type="compositionally biased region" description="Polar residues" evidence="1">
    <location>
        <begin position="64"/>
        <end position="74"/>
    </location>
</feature>
<sequence>MSGKEDASAGGADGSQEPCQLANRGRIYWWSASWLSSRTSLPWPNPDIEKVGLDPNGEWPLPSTPSGRDTNSNSERLKLDLSNIHKNPEINGGLDNPTEDITSVLYDVFDYFEDVREQHGRVFYIATEGSLGQPHWLSLILCGEKAKVLTMHLSM</sequence>
<dbReference type="AlphaFoldDB" id="A0A2G2YS27"/>
<accession>A0A2G2YS27</accession>
<gene>
    <name evidence="2" type="ORF">T459_23216</name>
</gene>
<evidence type="ECO:0000313" key="3">
    <source>
        <dbReference type="Proteomes" id="UP000222542"/>
    </source>
</evidence>
<name>A0A2G2YS27_CAPAN</name>
<dbReference type="EMBL" id="AYRZ02000009">
    <property type="protein sequence ID" value="PHT72431.1"/>
    <property type="molecule type" value="Genomic_DNA"/>
</dbReference>
<dbReference type="STRING" id="4072.A0A2G2YS27"/>
<comment type="caution">
    <text evidence="2">The sequence shown here is derived from an EMBL/GenBank/DDBJ whole genome shotgun (WGS) entry which is preliminary data.</text>
</comment>